<dbReference type="Gene3D" id="1.10.12.10">
    <property type="entry name" value="Lyase 2-enoyl-coa Hydratase, Chain A, domain 2"/>
    <property type="match status" value="1"/>
</dbReference>
<evidence type="ECO:0000256" key="2">
    <source>
        <dbReference type="ARBA" id="ARBA00005254"/>
    </source>
</evidence>
<dbReference type="InterPro" id="IPR029045">
    <property type="entry name" value="ClpP/crotonase-like_dom_sf"/>
</dbReference>
<dbReference type="RefSeq" id="WP_131278528.1">
    <property type="nucleotide sequence ID" value="NZ_CP031395.1"/>
</dbReference>
<keyword evidence="4" id="KW-0413">Isomerase</keyword>
<dbReference type="GO" id="GO:0004165">
    <property type="term" value="F:delta(3)-delta(2)-enoyl-CoA isomerase activity"/>
    <property type="evidence" value="ECO:0007669"/>
    <property type="project" value="UniProtKB-ARBA"/>
</dbReference>
<dbReference type="EMBL" id="CP031395">
    <property type="protein sequence ID" value="QBK04436.1"/>
    <property type="molecule type" value="Genomic_DNA"/>
</dbReference>
<name>A0A4P6UIT7_9BURK</name>
<dbReference type="InterPro" id="IPR001753">
    <property type="entry name" value="Enoyl-CoA_hydra/iso"/>
</dbReference>
<dbReference type="CDD" id="cd06558">
    <property type="entry name" value="crotonase-like"/>
    <property type="match status" value="1"/>
</dbReference>
<dbReference type="PANTHER" id="PTHR43684">
    <property type="match status" value="1"/>
</dbReference>
<dbReference type="Gene3D" id="3.90.226.10">
    <property type="entry name" value="2-enoyl-CoA Hydratase, Chain A, domain 1"/>
    <property type="match status" value="1"/>
</dbReference>
<dbReference type="AlphaFoldDB" id="A0A4P6UIT7"/>
<dbReference type="SUPFAM" id="SSF52096">
    <property type="entry name" value="ClpP/crotonase"/>
    <property type="match status" value="1"/>
</dbReference>
<dbReference type="InterPro" id="IPR051053">
    <property type="entry name" value="ECH/Chromodomain_protein"/>
</dbReference>
<evidence type="ECO:0000256" key="3">
    <source>
        <dbReference type="ARBA" id="ARBA00023140"/>
    </source>
</evidence>
<dbReference type="PANTHER" id="PTHR43684:SF1">
    <property type="entry name" value="ENOYL-COA DELTA ISOMERASE 2"/>
    <property type="match status" value="1"/>
</dbReference>
<proteinExistence type="inferred from homology"/>
<gene>
    <name evidence="5" type="ORF">DW355_06200</name>
</gene>
<dbReference type="Proteomes" id="UP000292939">
    <property type="component" value="Chromosome"/>
</dbReference>
<dbReference type="OrthoDB" id="9797151at2"/>
<dbReference type="KEGG" id="hgr:DW355_06200"/>
<reference evidence="5 6" key="1">
    <citation type="submission" date="2018-07" db="EMBL/GenBank/DDBJ databases">
        <title>Exploring interactions and the metabolic potential of the ultra-small soil bacteria Hylemonella gracilis.</title>
        <authorList>
            <person name="Tyc O."/>
            <person name="Kulkarni P."/>
            <person name="Gawehns F."/>
            <person name="Hundscheid M."/>
            <person name="Zweers H."/>
            <person name="Garbeva P."/>
        </authorList>
    </citation>
    <scope>NUCLEOTIDE SEQUENCE [LARGE SCALE GENOMIC DNA]</scope>
    <source>
        <strain evidence="5 6">NS1</strain>
    </source>
</reference>
<evidence type="ECO:0000313" key="5">
    <source>
        <dbReference type="EMBL" id="QBK04436.1"/>
    </source>
</evidence>
<dbReference type="Pfam" id="PF00378">
    <property type="entry name" value="ECH_1"/>
    <property type="match status" value="1"/>
</dbReference>
<evidence type="ECO:0000256" key="4">
    <source>
        <dbReference type="ARBA" id="ARBA00023235"/>
    </source>
</evidence>
<dbReference type="InterPro" id="IPR014748">
    <property type="entry name" value="Enoyl-CoA_hydra_C"/>
</dbReference>
<organism evidence="5 6">
    <name type="scientific">Hylemonella gracilis</name>
    <dbReference type="NCBI Taxonomy" id="80880"/>
    <lineage>
        <taxon>Bacteria</taxon>
        <taxon>Pseudomonadati</taxon>
        <taxon>Pseudomonadota</taxon>
        <taxon>Betaproteobacteria</taxon>
        <taxon>Burkholderiales</taxon>
        <taxon>Comamonadaceae</taxon>
        <taxon>Hylemonella</taxon>
    </lineage>
</organism>
<comment type="subcellular location">
    <subcellularLocation>
        <location evidence="1">Peroxisome</location>
    </subcellularLocation>
</comment>
<accession>A0A4P6UIT7</accession>
<evidence type="ECO:0000256" key="1">
    <source>
        <dbReference type="ARBA" id="ARBA00004275"/>
    </source>
</evidence>
<comment type="similarity">
    <text evidence="2">Belongs to the enoyl-CoA hydratase/isomerase family.</text>
</comment>
<keyword evidence="3" id="KW-0576">Peroxisome</keyword>
<sequence length="254" mass="27187">MSDILVHTEDGIATLSFNRPERKNSITSAMYAQLADAVEAAAADASVRVLVFQGSETVFSAGNDIGDFLNAPPADPNAPVWRFMRALAGFQKPALAAVNGPAVGIGTTLLFHCDLVYAGDNAAFSMPFVNLGLCPEFASSLLVPRMFGYHRAAEALLLGEPFMAEAALEVGLVNRVLAPAETHAYAQAQARKLAAKPLSALVETKRLMKRGLDVEVNARMNEEGASFGRMLREPAAREAFGAFMAKRKPDFSKV</sequence>
<evidence type="ECO:0000313" key="6">
    <source>
        <dbReference type="Proteomes" id="UP000292939"/>
    </source>
</evidence>
<protein>
    <submittedName>
        <fullName evidence="5">Enoyl-CoA hydratase</fullName>
    </submittedName>
</protein>